<gene>
    <name evidence="2" type="ORF">MMA15_03845</name>
</gene>
<keyword evidence="3" id="KW-1185">Reference proteome</keyword>
<comment type="caution">
    <text evidence="2">The sequence shown here is derived from an EMBL/GenBank/DDBJ whole genome shotgun (WGS) entry which is preliminary data.</text>
</comment>
<dbReference type="RefSeq" id="WP_241057515.1">
    <property type="nucleotide sequence ID" value="NZ_JAKWJU010000002.1"/>
</dbReference>
<accession>A0ABS9STJ6</accession>
<organism evidence="2 3">
    <name type="scientific">Streptomyces marispadix</name>
    <dbReference type="NCBI Taxonomy" id="2922868"/>
    <lineage>
        <taxon>Bacteria</taxon>
        <taxon>Bacillati</taxon>
        <taxon>Actinomycetota</taxon>
        <taxon>Actinomycetes</taxon>
        <taxon>Kitasatosporales</taxon>
        <taxon>Streptomycetaceae</taxon>
        <taxon>Streptomyces</taxon>
    </lineage>
</organism>
<proteinExistence type="predicted"/>
<feature type="compositionally biased region" description="Basic and acidic residues" evidence="1">
    <location>
        <begin position="133"/>
        <end position="143"/>
    </location>
</feature>
<name>A0ABS9STJ6_9ACTN</name>
<feature type="region of interest" description="Disordered" evidence="1">
    <location>
        <begin position="133"/>
        <end position="197"/>
    </location>
</feature>
<protein>
    <recommendedName>
        <fullName evidence="4">Nucleopolyhedrovirus P10 family protein</fullName>
    </recommendedName>
</protein>
<reference evidence="2" key="1">
    <citation type="submission" date="2022-03" db="EMBL/GenBank/DDBJ databases">
        <authorList>
            <person name="Santos J.D.N."/>
            <person name="Kallscheuer N."/>
            <person name="Jogler C."/>
            <person name="Lage O.M."/>
        </authorList>
    </citation>
    <scope>NUCLEOTIDE SEQUENCE</scope>
    <source>
        <strain evidence="2">M600PL45_2</strain>
    </source>
</reference>
<dbReference type="Proteomes" id="UP001166784">
    <property type="component" value="Unassembled WGS sequence"/>
</dbReference>
<dbReference type="EMBL" id="JAKWJU010000002">
    <property type="protein sequence ID" value="MCH6159577.1"/>
    <property type="molecule type" value="Genomic_DNA"/>
</dbReference>
<evidence type="ECO:0000313" key="3">
    <source>
        <dbReference type="Proteomes" id="UP001166784"/>
    </source>
</evidence>
<evidence type="ECO:0000256" key="1">
    <source>
        <dbReference type="SAM" id="MobiDB-lite"/>
    </source>
</evidence>
<reference evidence="2" key="2">
    <citation type="journal article" date="2023" name="Int. J. Syst. Evol. Microbiol.">
        <title>Streptomyces marispadix sp. nov., isolated from marine beach sediment of the Northern Coast of Portugal.</title>
        <authorList>
            <person name="dos Santos J.D.N."/>
            <person name="Vitorino I.R."/>
            <person name="Kallscheuer N."/>
            <person name="Srivastava A."/>
            <person name="Krautwurst S."/>
            <person name="Marz M."/>
            <person name="Jogler C."/>
            <person name="Lobo Da Cunha A."/>
            <person name="Catita J."/>
            <person name="Goncalves H."/>
            <person name="Gonzalez I."/>
            <person name="Reyes F."/>
            <person name="Lage O.M."/>
        </authorList>
    </citation>
    <scope>NUCLEOTIDE SEQUENCE</scope>
    <source>
        <strain evidence="2">M600PL45_2</strain>
    </source>
</reference>
<sequence length="295" mass="30263">MDAEGLSRAVRQQLGLGRLLPLGDAADGAWLVESAAVTALRSAVSQELPDVHMGGLRLSLADPELAEPPAVPPPPSALWPGRLYIDAEFASPPHAPLTTMAELLRATLLRSADRELGLRVDAVDLRITDLLEGGNGHRHDGHGAARHRQGPSATAAGKSEGGHRPYGQGTPRPGDRPGSSAATHPPAPADDPRGAATAQAVISVPGVTRLAPVLGSTHGGLPADAVSVTAAAARDGHEAGRHLRIQLAVAEGTRVLDVARAVRHAAEKAAAWDAEEPDAPVTVAVLVTAIDATDL</sequence>
<evidence type="ECO:0000313" key="2">
    <source>
        <dbReference type="EMBL" id="MCH6159577.1"/>
    </source>
</evidence>
<evidence type="ECO:0008006" key="4">
    <source>
        <dbReference type="Google" id="ProtNLM"/>
    </source>
</evidence>